<keyword evidence="5" id="KW-1185">Reference proteome</keyword>
<keyword evidence="2" id="KW-0809">Transit peptide</keyword>
<dbReference type="InterPro" id="IPR023335">
    <property type="entry name" value="ATP12_ortho_dom_sf"/>
</dbReference>
<comment type="caution">
    <text evidence="4">The sequence shown here is derived from an EMBL/GenBank/DDBJ whole genome shotgun (WGS) entry which is preliminary data.</text>
</comment>
<dbReference type="AlphaFoldDB" id="A0A850PIP3"/>
<dbReference type="InterPro" id="IPR042272">
    <property type="entry name" value="ATP12_ATP_synth-F1-assembly_N"/>
</dbReference>
<dbReference type="InterPro" id="IPR011419">
    <property type="entry name" value="ATP12_ATP_synth-F1-assembly"/>
</dbReference>
<keyword evidence="3" id="KW-0143">Chaperone</keyword>
<gene>
    <name evidence="4" type="ORF">HUK82_17025</name>
</gene>
<evidence type="ECO:0008006" key="6">
    <source>
        <dbReference type="Google" id="ProtNLM"/>
    </source>
</evidence>
<comment type="similarity">
    <text evidence="1">Belongs to the ATP12 family.</text>
</comment>
<dbReference type="Proteomes" id="UP000585665">
    <property type="component" value="Unassembled WGS sequence"/>
</dbReference>
<protein>
    <recommendedName>
        <fullName evidence="6">ATPase</fullName>
    </recommendedName>
</protein>
<dbReference type="GO" id="GO:0043461">
    <property type="term" value="P:proton-transporting ATP synthase complex assembly"/>
    <property type="evidence" value="ECO:0007669"/>
    <property type="project" value="InterPro"/>
</dbReference>
<dbReference type="EMBL" id="JABXXR010000356">
    <property type="protein sequence ID" value="NVN42250.1"/>
    <property type="molecule type" value="Genomic_DNA"/>
</dbReference>
<dbReference type="RefSeq" id="WP_218061632.1">
    <property type="nucleotide sequence ID" value="NZ_JABXXR010000356.1"/>
</dbReference>
<dbReference type="Pfam" id="PF07542">
    <property type="entry name" value="ATP12"/>
    <property type="match status" value="1"/>
</dbReference>
<evidence type="ECO:0000313" key="5">
    <source>
        <dbReference type="Proteomes" id="UP000585665"/>
    </source>
</evidence>
<sequence length="155" mass="16206">MNGASGSSPGSRRFWTRAQAVADADGMWSVALDGRGVKLPGGTPLRVRSGALADAIAQEWDAAGATVGGTFSPLDLPLTRIAGTMIERIAPNRSGAIDLLAAYADADLLSYRAGPLPDPLLAGRQAAAWGPWIDWAREHHALDLPITTGVMPLPR</sequence>
<dbReference type="Gene3D" id="1.10.3580.10">
    <property type="entry name" value="ATP12 ATPase"/>
    <property type="match status" value="1"/>
</dbReference>
<name>A0A850PIP3_9PROT</name>
<feature type="non-terminal residue" evidence="4">
    <location>
        <position position="155"/>
    </location>
</feature>
<organism evidence="4 5">
    <name type="scientific">Ameyamaea chiangmaiensis</name>
    <dbReference type="NCBI Taxonomy" id="442969"/>
    <lineage>
        <taxon>Bacteria</taxon>
        <taxon>Pseudomonadati</taxon>
        <taxon>Pseudomonadota</taxon>
        <taxon>Alphaproteobacteria</taxon>
        <taxon>Acetobacterales</taxon>
        <taxon>Acetobacteraceae</taxon>
        <taxon>Ameyamaea</taxon>
    </lineage>
</organism>
<dbReference type="SUPFAM" id="SSF160909">
    <property type="entry name" value="ATP12-like"/>
    <property type="match status" value="1"/>
</dbReference>
<evidence type="ECO:0000256" key="3">
    <source>
        <dbReference type="ARBA" id="ARBA00023186"/>
    </source>
</evidence>
<evidence type="ECO:0000256" key="2">
    <source>
        <dbReference type="ARBA" id="ARBA00022946"/>
    </source>
</evidence>
<dbReference type="PANTHER" id="PTHR21013:SF10">
    <property type="entry name" value="ATP SYNTHASE MITOCHONDRIAL F1 COMPLEX ASSEMBLY FACTOR 2"/>
    <property type="match status" value="1"/>
</dbReference>
<reference evidence="4 5" key="1">
    <citation type="submission" date="2020-06" db="EMBL/GenBank/DDBJ databases">
        <title>Description of novel acetic acid bacteria.</title>
        <authorList>
            <person name="Sombolestani A."/>
        </authorList>
    </citation>
    <scope>NUCLEOTIDE SEQUENCE [LARGE SCALE GENOMIC DNA]</scope>
    <source>
        <strain evidence="4 5">LMG 27010</strain>
    </source>
</reference>
<proteinExistence type="inferred from homology"/>
<evidence type="ECO:0000256" key="1">
    <source>
        <dbReference type="ARBA" id="ARBA00008231"/>
    </source>
</evidence>
<evidence type="ECO:0000313" key="4">
    <source>
        <dbReference type="EMBL" id="NVN42250.1"/>
    </source>
</evidence>
<dbReference type="Gene3D" id="3.30.2180.10">
    <property type="entry name" value="ATP12-like"/>
    <property type="match status" value="1"/>
</dbReference>
<accession>A0A850PIP3</accession>
<dbReference type="PANTHER" id="PTHR21013">
    <property type="entry name" value="ATP SYNTHASE MITOCHONDRIAL F1 COMPLEX ASSEMBLY FACTOR 2/ATP12 PROTEIN, MITOCHONDRIAL PRECURSOR"/>
    <property type="match status" value="1"/>
</dbReference>